<evidence type="ECO:0000256" key="1">
    <source>
        <dbReference type="ARBA" id="ARBA00004442"/>
    </source>
</evidence>
<dbReference type="Proteomes" id="UP000249799">
    <property type="component" value="Chromosome"/>
</dbReference>
<organism evidence="7 8">
    <name type="scientific">Bradymonas sediminis</name>
    <dbReference type="NCBI Taxonomy" id="1548548"/>
    <lineage>
        <taxon>Bacteria</taxon>
        <taxon>Deltaproteobacteria</taxon>
        <taxon>Bradymonadales</taxon>
        <taxon>Bradymonadaceae</taxon>
        <taxon>Bradymonas</taxon>
    </lineage>
</organism>
<dbReference type="PROSITE" id="PS51123">
    <property type="entry name" value="OMPA_2"/>
    <property type="match status" value="1"/>
</dbReference>
<dbReference type="InterPro" id="IPR006664">
    <property type="entry name" value="OMP_bac"/>
</dbReference>
<dbReference type="OrthoDB" id="9805566at2"/>
<dbReference type="PANTHER" id="PTHR30329:SF21">
    <property type="entry name" value="LIPOPROTEIN YIAD-RELATED"/>
    <property type="match status" value="1"/>
</dbReference>
<dbReference type="AlphaFoldDB" id="A0A2Z4FIU4"/>
<sequence length="515" mass="54811">MATLLVGAPATALAQAPAPASETFEPQAVEATAIWSTATSDIAPHLSPNLSVVGHYARNPVQLQDRDSGEVAARLLKDQLKLDVGLGLGLFERVELGFVLPIVLYQNGEEFAGFETPNTVDLADARASVRAQIYQADGFGLAAQVTGYLPTSDQAYYQSGPDPAALAAVIVDYQGGGAYPWRIAGNIGWAFEAERRSAELATDDRLDFRGAAQVQVIRDVLELRASAFGRWEALAEAERSVSAGYLGGALVHWGDTGLSSSFGLGGAIAGGYGQPNFRALASLSYAPQPEFIEAPVSEPLVTQRCSDETAAEGCVDSFAQDGAADGPGSADAKTDIVLDGGGAVDEALIDSDGDGIPDVLDACPDDPETFNGVDDEDGCPDEDESSVRLVGDRIEILERVHFDTARATIKAQSHSVLNQVAAVVKSNPDIVMLRILGHTDSRGDEDKNLELSQQRAVSVKEYLIKRGIEARRLSARGYGESHPIADNETEQGRSDNRRVEFHIIERGDSEDKVDK</sequence>
<protein>
    <recommendedName>
        <fullName evidence="6">OmpA-like domain-containing protein</fullName>
    </recommendedName>
</protein>
<evidence type="ECO:0000313" key="8">
    <source>
        <dbReference type="Proteomes" id="UP000249799"/>
    </source>
</evidence>
<evidence type="ECO:0000256" key="4">
    <source>
        <dbReference type="PROSITE-ProRule" id="PRU00473"/>
    </source>
</evidence>
<accession>A0A2Z4FIU4</accession>
<dbReference type="EMBL" id="CP030032">
    <property type="protein sequence ID" value="AWV88654.1"/>
    <property type="molecule type" value="Genomic_DNA"/>
</dbReference>
<evidence type="ECO:0000256" key="2">
    <source>
        <dbReference type="ARBA" id="ARBA00023136"/>
    </source>
</evidence>
<keyword evidence="8" id="KW-1185">Reference proteome</keyword>
<feature type="region of interest" description="Disordered" evidence="5">
    <location>
        <begin position="479"/>
        <end position="515"/>
    </location>
</feature>
<dbReference type="PRINTS" id="PR01023">
    <property type="entry name" value="NAFLGMOTY"/>
</dbReference>
<comment type="subcellular location">
    <subcellularLocation>
        <location evidence="1">Cell outer membrane</location>
    </subcellularLocation>
</comment>
<dbReference type="PANTHER" id="PTHR30329">
    <property type="entry name" value="STATOR ELEMENT OF FLAGELLAR MOTOR COMPLEX"/>
    <property type="match status" value="1"/>
</dbReference>
<name>A0A2Z4FIU4_9DELT</name>
<evidence type="ECO:0000256" key="5">
    <source>
        <dbReference type="SAM" id="MobiDB-lite"/>
    </source>
</evidence>
<dbReference type="KEGG" id="bsed:DN745_04595"/>
<dbReference type="Pfam" id="PF00691">
    <property type="entry name" value="OmpA"/>
    <property type="match status" value="1"/>
</dbReference>
<dbReference type="RefSeq" id="WP_111332581.1">
    <property type="nucleotide sequence ID" value="NZ_CP030032.1"/>
</dbReference>
<dbReference type="InterPro" id="IPR006665">
    <property type="entry name" value="OmpA-like"/>
</dbReference>
<evidence type="ECO:0000259" key="6">
    <source>
        <dbReference type="PROSITE" id="PS51123"/>
    </source>
</evidence>
<reference evidence="7 8" key="1">
    <citation type="submission" date="2018-06" db="EMBL/GenBank/DDBJ databases">
        <title>Lujinxingia sediminis gen. nov. sp. nov., a new facultative anaerobic member of the class Deltaproteobacteria, and proposal of Lujinxingaceae fam. nov.</title>
        <authorList>
            <person name="Guo L.-Y."/>
            <person name="Li C.-M."/>
            <person name="Wang S."/>
            <person name="Du Z.-J."/>
        </authorList>
    </citation>
    <scope>NUCLEOTIDE SEQUENCE [LARGE SCALE GENOMIC DNA]</scope>
    <source>
        <strain evidence="7 8">FA350</strain>
    </source>
</reference>
<keyword evidence="2 4" id="KW-0472">Membrane</keyword>
<dbReference type="SUPFAM" id="SSF103088">
    <property type="entry name" value="OmpA-like"/>
    <property type="match status" value="1"/>
</dbReference>
<dbReference type="Gene3D" id="3.30.1330.60">
    <property type="entry name" value="OmpA-like domain"/>
    <property type="match status" value="1"/>
</dbReference>
<dbReference type="InterPro" id="IPR036737">
    <property type="entry name" value="OmpA-like_sf"/>
</dbReference>
<gene>
    <name evidence="7" type="ORF">DN745_04595</name>
</gene>
<dbReference type="PRINTS" id="PR01021">
    <property type="entry name" value="OMPADOMAIN"/>
</dbReference>
<feature type="domain" description="OmpA-like" evidence="6">
    <location>
        <begin position="390"/>
        <end position="507"/>
    </location>
</feature>
<keyword evidence="3" id="KW-0998">Cell outer membrane</keyword>
<dbReference type="GO" id="GO:0009279">
    <property type="term" value="C:cell outer membrane"/>
    <property type="evidence" value="ECO:0007669"/>
    <property type="project" value="UniProtKB-SubCell"/>
</dbReference>
<proteinExistence type="predicted"/>
<dbReference type="InterPro" id="IPR050330">
    <property type="entry name" value="Bact_OuterMem_StrucFunc"/>
</dbReference>
<evidence type="ECO:0000313" key="7">
    <source>
        <dbReference type="EMBL" id="AWV88654.1"/>
    </source>
</evidence>
<evidence type="ECO:0000256" key="3">
    <source>
        <dbReference type="ARBA" id="ARBA00023237"/>
    </source>
</evidence>
<feature type="compositionally biased region" description="Basic and acidic residues" evidence="5">
    <location>
        <begin position="490"/>
        <end position="515"/>
    </location>
</feature>
<dbReference type="CDD" id="cd07185">
    <property type="entry name" value="OmpA_C-like"/>
    <property type="match status" value="1"/>
</dbReference>